<keyword evidence="14 16" id="KW-0472">Membrane</keyword>
<evidence type="ECO:0000256" key="8">
    <source>
        <dbReference type="ARBA" id="ARBA00022967"/>
    </source>
</evidence>
<evidence type="ECO:0000256" key="9">
    <source>
        <dbReference type="ARBA" id="ARBA00022982"/>
    </source>
</evidence>
<evidence type="ECO:0000256" key="6">
    <source>
        <dbReference type="ARBA" id="ARBA00022692"/>
    </source>
</evidence>
<feature type="transmembrane region" description="Helical" evidence="16">
    <location>
        <begin position="175"/>
        <end position="193"/>
    </location>
</feature>
<feature type="domain" description="NADH:quinone oxidoreductase/Mrp antiporter transmembrane" evidence="17">
    <location>
        <begin position="137"/>
        <end position="421"/>
    </location>
</feature>
<feature type="transmembrane region" description="Helical" evidence="16">
    <location>
        <begin position="589"/>
        <end position="607"/>
    </location>
</feature>
<evidence type="ECO:0000256" key="11">
    <source>
        <dbReference type="ARBA" id="ARBA00023027"/>
    </source>
</evidence>
<dbReference type="EC" id="7.1.1.2" evidence="2 16"/>
<feature type="transmembrane region" description="Helical" evidence="16">
    <location>
        <begin position="329"/>
        <end position="351"/>
    </location>
</feature>
<evidence type="ECO:0000256" key="5">
    <source>
        <dbReference type="ARBA" id="ARBA00022660"/>
    </source>
</evidence>
<keyword evidence="8" id="KW-1278">Translocase</keyword>
<feature type="transmembrane region" description="Helical" evidence="16">
    <location>
        <begin position="143"/>
        <end position="163"/>
    </location>
</feature>
<keyword evidence="6 16" id="KW-0812">Transmembrane</keyword>
<keyword evidence="9" id="KW-0249">Electron transport</keyword>
<dbReference type="Pfam" id="PF06455">
    <property type="entry name" value="NADH5_C"/>
    <property type="match status" value="1"/>
</dbReference>
<evidence type="ECO:0000259" key="17">
    <source>
        <dbReference type="Pfam" id="PF00361"/>
    </source>
</evidence>
<evidence type="ECO:0000256" key="12">
    <source>
        <dbReference type="ARBA" id="ARBA00023075"/>
    </source>
</evidence>
<feature type="transmembrane region" description="Helical" evidence="16">
    <location>
        <begin position="6"/>
        <end position="26"/>
    </location>
</feature>
<dbReference type="GO" id="GO:0005743">
    <property type="term" value="C:mitochondrial inner membrane"/>
    <property type="evidence" value="ECO:0007669"/>
    <property type="project" value="UniProtKB-SubCell"/>
</dbReference>
<evidence type="ECO:0000256" key="7">
    <source>
        <dbReference type="ARBA" id="ARBA00022792"/>
    </source>
</evidence>
<evidence type="ECO:0000256" key="10">
    <source>
        <dbReference type="ARBA" id="ARBA00022989"/>
    </source>
</evidence>
<comment type="similarity">
    <text evidence="16">Belongs to the complex I subunit 5 family.</text>
</comment>
<comment type="subcellular location">
    <subcellularLocation>
        <location evidence="1">Mitochondrion inner membrane</location>
        <topology evidence="1">Multi-pass membrane protein</topology>
    </subcellularLocation>
</comment>
<comment type="function">
    <text evidence="16">Core subunit of the mitochondrial membrane respiratory chain NADH dehydrogenase (Complex I) which catalyzes electron transfer from NADH through the respiratory chain, using ubiquinone as an electron acceptor. Essential for the catalytic activity and assembly of complex I.</text>
</comment>
<dbReference type="PRINTS" id="PR01434">
    <property type="entry name" value="NADHDHGNASE5"/>
</dbReference>
<geneLocation type="mitochondrion" evidence="20"/>
<dbReference type="InterPro" id="IPR003945">
    <property type="entry name" value="NU5C-like"/>
</dbReference>
<keyword evidence="4 16" id="KW-0813">Transport</keyword>
<keyword evidence="11 16" id="KW-0520">NAD</keyword>
<feature type="transmembrane region" description="Helical" evidence="16">
    <location>
        <begin position="490"/>
        <end position="509"/>
    </location>
</feature>
<dbReference type="GO" id="GO:0015990">
    <property type="term" value="P:electron transport coupled proton transport"/>
    <property type="evidence" value="ECO:0007669"/>
    <property type="project" value="TreeGrafter"/>
</dbReference>
<feature type="domain" description="NADH dehydrogenase subunit 5 C-terminal" evidence="19">
    <location>
        <begin position="426"/>
        <end position="604"/>
    </location>
</feature>
<name>A0A0R7FJA4_9TELE</name>
<feature type="transmembrane region" description="Helical" evidence="16">
    <location>
        <begin position="88"/>
        <end position="108"/>
    </location>
</feature>
<dbReference type="AlphaFoldDB" id="A0A0R7FJA4"/>
<keyword evidence="7" id="KW-0999">Mitochondrion inner membrane</keyword>
<dbReference type="PANTHER" id="PTHR42829:SF2">
    <property type="entry name" value="NADH-UBIQUINONE OXIDOREDUCTASE CHAIN 5"/>
    <property type="match status" value="1"/>
</dbReference>
<dbReference type="PANTHER" id="PTHR42829">
    <property type="entry name" value="NADH-UBIQUINONE OXIDOREDUCTASE CHAIN 5"/>
    <property type="match status" value="1"/>
</dbReference>
<evidence type="ECO:0000259" key="18">
    <source>
        <dbReference type="Pfam" id="PF00662"/>
    </source>
</evidence>
<protein>
    <recommendedName>
        <fullName evidence="3 16">NADH-ubiquinone oxidoreductase chain 5</fullName>
        <ecNumber evidence="2 16">7.1.1.2</ecNumber>
    </recommendedName>
</protein>
<reference evidence="20" key="1">
    <citation type="journal article" date="2015" name="BMC Evol. Biol.">
        <title>Biogeographic history and high-elevation adaptations inferred from the mitochondrial genome of Glyptosternoid fishes (Sisoridae, Siluriformes) from the southeastern Tibetan Plateau.</title>
        <authorList>
            <person name="Ma X."/>
            <person name="Kang J."/>
            <person name="Chen W."/>
            <person name="Zhou C."/>
            <person name="He S."/>
        </authorList>
    </citation>
    <scope>NUCLEOTIDE SEQUENCE</scope>
</reference>
<dbReference type="InterPro" id="IPR001750">
    <property type="entry name" value="ND/Mrp_TM"/>
</dbReference>
<sequence>MLNTIATTSLLLTLVILMWPIIMTLNPKPFNQTWATKHAKTAVTTAFFVNMLPLLIFLDQGTETVITTWNWMNTANFDINMSFKFDNYSLIFTPIALYVTWSILEFASWYMHSDPHLNRFFKYLLLFLVAMIILVTANNLFQLFIGWEGVGIMSFLLIGWWHGRADANTAALQAVLYNRVGDVGLILAIAWIAMNLNSWELPQIFLLSKDLDLTIPLMGIILAAAGKSAQFGLHPWLPSAMEGPTPVSALLHSSTMVVAGIFLLIRLHPLMENNQLILTTCLCLGALTTLFTATCALTQNDIKKIVAFSTSSQLGLMMVTIGLNQPQLAFLHICTHAFFKAMLFLCSGSIIHSLNDEQDIRKMGGLHKLMPFTTSCLIIGSLTLTGMPFLAGFFSKDAIIEALNTSYLNAWALILTLIATSFTAVYSLRVVFFVIMGSPRFPSLSPINENNKTMTAPIERLAWGSIVSGLIITSNFLPLKTPTMTMTPQMKLAALIVTIMGVIIALAMANATSKQTKITPALTLHNFSNMLGFFPNIIHRAMPKLTLTLGKQATKIDRQWLEIGPKTLHPTHHRLTSFFDSPGQDTIKVYMASYLISMILAAALLAMT</sequence>
<feature type="transmembrane region" description="Helical" evidence="16">
    <location>
        <begin position="38"/>
        <end position="58"/>
    </location>
</feature>
<dbReference type="GO" id="GO:0008137">
    <property type="term" value="F:NADH dehydrogenase (ubiquinone) activity"/>
    <property type="evidence" value="ECO:0007669"/>
    <property type="project" value="UniProtKB-EC"/>
</dbReference>
<dbReference type="InterPro" id="IPR018393">
    <property type="entry name" value="NADHpl_OxRdtase_5_subgr"/>
</dbReference>
<dbReference type="InterPro" id="IPR001516">
    <property type="entry name" value="Proton_antipo_N"/>
</dbReference>
<evidence type="ECO:0000313" key="20">
    <source>
        <dbReference type="EMBL" id="AKO72191.1"/>
    </source>
</evidence>
<evidence type="ECO:0000256" key="13">
    <source>
        <dbReference type="ARBA" id="ARBA00023128"/>
    </source>
</evidence>
<feature type="domain" description="NADH-Ubiquinone oxidoreductase (complex I) chain 5 N-terminal" evidence="18">
    <location>
        <begin position="71"/>
        <end position="121"/>
    </location>
</feature>
<keyword evidence="13 16" id="KW-0496">Mitochondrion</keyword>
<evidence type="ECO:0000256" key="2">
    <source>
        <dbReference type="ARBA" id="ARBA00012944"/>
    </source>
</evidence>
<feature type="transmembrane region" description="Helical" evidence="16">
    <location>
        <begin position="213"/>
        <end position="233"/>
    </location>
</feature>
<dbReference type="GO" id="GO:0042773">
    <property type="term" value="P:ATP synthesis coupled electron transport"/>
    <property type="evidence" value="ECO:0007669"/>
    <property type="project" value="InterPro"/>
</dbReference>
<keyword evidence="5" id="KW-0679">Respiratory chain</keyword>
<evidence type="ECO:0000256" key="4">
    <source>
        <dbReference type="ARBA" id="ARBA00022448"/>
    </source>
</evidence>
<evidence type="ECO:0000256" key="1">
    <source>
        <dbReference type="ARBA" id="ARBA00004448"/>
    </source>
</evidence>
<evidence type="ECO:0000256" key="3">
    <source>
        <dbReference type="ARBA" id="ARBA00021096"/>
    </source>
</evidence>
<feature type="transmembrane region" description="Helical" evidence="16">
    <location>
        <begin position="120"/>
        <end position="137"/>
    </location>
</feature>
<evidence type="ECO:0000259" key="19">
    <source>
        <dbReference type="Pfam" id="PF06455"/>
    </source>
</evidence>
<dbReference type="Pfam" id="PF00662">
    <property type="entry name" value="Proton_antipo_N"/>
    <property type="match status" value="1"/>
</dbReference>
<gene>
    <name evidence="20" type="primary">ND5</name>
</gene>
<evidence type="ECO:0000256" key="15">
    <source>
        <dbReference type="ARBA" id="ARBA00049551"/>
    </source>
</evidence>
<dbReference type="GO" id="GO:0003954">
    <property type="term" value="F:NADH dehydrogenase activity"/>
    <property type="evidence" value="ECO:0007669"/>
    <property type="project" value="TreeGrafter"/>
</dbReference>
<dbReference type="InterPro" id="IPR010934">
    <property type="entry name" value="NADH_DH_su5_C"/>
</dbReference>
<dbReference type="Pfam" id="PF00361">
    <property type="entry name" value="Proton_antipo_M"/>
    <property type="match status" value="1"/>
</dbReference>
<evidence type="ECO:0000256" key="14">
    <source>
        <dbReference type="ARBA" id="ARBA00023136"/>
    </source>
</evidence>
<feature type="transmembrane region" description="Helical" evidence="16">
    <location>
        <begin position="461"/>
        <end position="478"/>
    </location>
</feature>
<keyword evidence="10 16" id="KW-1133">Transmembrane helix</keyword>
<feature type="transmembrane region" description="Helical" evidence="16">
    <location>
        <begin position="245"/>
        <end position="265"/>
    </location>
</feature>
<feature type="transmembrane region" description="Helical" evidence="16">
    <location>
        <begin position="372"/>
        <end position="391"/>
    </location>
</feature>
<dbReference type="EMBL" id="KP872696">
    <property type="protein sequence ID" value="AKO72191.1"/>
    <property type="molecule type" value="Genomic_DNA"/>
</dbReference>
<feature type="transmembrane region" description="Helical" evidence="16">
    <location>
        <begin position="277"/>
        <end position="298"/>
    </location>
</feature>
<proteinExistence type="inferred from homology"/>
<keyword evidence="12 16" id="KW-0830">Ubiquinone</keyword>
<evidence type="ECO:0000256" key="16">
    <source>
        <dbReference type="RuleBase" id="RU003404"/>
    </source>
</evidence>
<comment type="catalytic activity">
    <reaction evidence="15 16">
        <text>a ubiquinone + NADH + 5 H(+)(in) = a ubiquinol + NAD(+) + 4 H(+)(out)</text>
        <dbReference type="Rhea" id="RHEA:29091"/>
        <dbReference type="Rhea" id="RHEA-COMP:9565"/>
        <dbReference type="Rhea" id="RHEA-COMP:9566"/>
        <dbReference type="ChEBI" id="CHEBI:15378"/>
        <dbReference type="ChEBI" id="CHEBI:16389"/>
        <dbReference type="ChEBI" id="CHEBI:17976"/>
        <dbReference type="ChEBI" id="CHEBI:57540"/>
        <dbReference type="ChEBI" id="CHEBI:57945"/>
        <dbReference type="EC" id="7.1.1.2"/>
    </reaction>
</comment>
<dbReference type="NCBIfam" id="TIGR01974">
    <property type="entry name" value="NDH_I_L"/>
    <property type="match status" value="1"/>
</dbReference>
<accession>A0A0R7FJA4</accession>
<organism evidence="20">
    <name type="scientific">Pseudexostoma brachysoma</name>
    <dbReference type="NCBI Taxonomy" id="1194550"/>
    <lineage>
        <taxon>Eukaryota</taxon>
        <taxon>Metazoa</taxon>
        <taxon>Chordata</taxon>
        <taxon>Craniata</taxon>
        <taxon>Vertebrata</taxon>
        <taxon>Euteleostomi</taxon>
        <taxon>Actinopterygii</taxon>
        <taxon>Neopterygii</taxon>
        <taxon>Teleostei</taxon>
        <taxon>Ostariophysi</taxon>
        <taxon>Siluriformes</taxon>
        <taxon>Sisoridae</taxon>
        <taxon>Glyptosterninae</taxon>
        <taxon>Pseudexostoma</taxon>
    </lineage>
</organism>
<feature type="transmembrane region" description="Helical" evidence="16">
    <location>
        <begin position="411"/>
        <end position="435"/>
    </location>
</feature>